<evidence type="ECO:0000313" key="5">
    <source>
        <dbReference type="Proteomes" id="UP000501690"/>
    </source>
</evidence>
<keyword evidence="5" id="KW-1185">Reference proteome</keyword>
<dbReference type="Proteomes" id="UP000501690">
    <property type="component" value="Linkage Group LG3"/>
</dbReference>
<keyword evidence="1" id="KW-0521">NADP</keyword>
<organism evidence="4 5">
    <name type="scientific">Vigna unguiculata</name>
    <name type="common">Cowpea</name>
    <dbReference type="NCBI Taxonomy" id="3917"/>
    <lineage>
        <taxon>Eukaryota</taxon>
        <taxon>Viridiplantae</taxon>
        <taxon>Streptophyta</taxon>
        <taxon>Embryophyta</taxon>
        <taxon>Tracheophyta</taxon>
        <taxon>Spermatophyta</taxon>
        <taxon>Magnoliopsida</taxon>
        <taxon>eudicotyledons</taxon>
        <taxon>Gunneridae</taxon>
        <taxon>Pentapetalae</taxon>
        <taxon>rosids</taxon>
        <taxon>fabids</taxon>
        <taxon>Fabales</taxon>
        <taxon>Fabaceae</taxon>
        <taxon>Papilionoideae</taxon>
        <taxon>50 kb inversion clade</taxon>
        <taxon>NPAAA clade</taxon>
        <taxon>indigoferoid/millettioid clade</taxon>
        <taxon>Phaseoleae</taxon>
        <taxon>Vigna</taxon>
    </lineage>
</organism>
<dbReference type="PROSITE" id="PS00061">
    <property type="entry name" value="ADH_SHORT"/>
    <property type="match status" value="1"/>
</dbReference>
<evidence type="ECO:0000256" key="1">
    <source>
        <dbReference type="ARBA" id="ARBA00022857"/>
    </source>
</evidence>
<accession>A0A4D6LIQ1</accession>
<protein>
    <submittedName>
        <fullName evidence="4">Tropine dehydrogenase</fullName>
    </submittedName>
</protein>
<evidence type="ECO:0000313" key="4">
    <source>
        <dbReference type="EMBL" id="QCD88388.1"/>
    </source>
</evidence>
<dbReference type="InterPro" id="IPR045000">
    <property type="entry name" value="TR"/>
</dbReference>
<dbReference type="AlphaFoldDB" id="A0A4D6LIQ1"/>
<dbReference type="InterPro" id="IPR036291">
    <property type="entry name" value="NAD(P)-bd_dom_sf"/>
</dbReference>
<dbReference type="Gene3D" id="3.40.50.720">
    <property type="entry name" value="NAD(P)-binding Rossmann-like Domain"/>
    <property type="match status" value="1"/>
</dbReference>
<dbReference type="Gramene" id="Vigun11g159000.1.v1.2">
    <property type="protein sequence ID" value="Vigun11g159000.1.v1.2"/>
    <property type="gene ID" value="Vigun11g159000.v1.2"/>
</dbReference>
<dbReference type="EMBL" id="CP039347">
    <property type="protein sequence ID" value="QCD88388.1"/>
    <property type="molecule type" value="Genomic_DNA"/>
</dbReference>
<gene>
    <name evidence="4" type="ORF">DEO72_LG3g2933</name>
</gene>
<dbReference type="InterPro" id="IPR020904">
    <property type="entry name" value="Sc_DH/Rdtase_CS"/>
</dbReference>
<proteinExistence type="inferred from homology"/>
<dbReference type="GO" id="GO:0016491">
    <property type="term" value="F:oxidoreductase activity"/>
    <property type="evidence" value="ECO:0007669"/>
    <property type="project" value="UniProtKB-KW"/>
</dbReference>
<evidence type="ECO:0000256" key="3">
    <source>
        <dbReference type="ARBA" id="ARBA00025714"/>
    </source>
</evidence>
<dbReference type="FunFam" id="3.40.50.720:FF:000084">
    <property type="entry name" value="Short-chain dehydrogenase reductase"/>
    <property type="match status" value="1"/>
</dbReference>
<dbReference type="PRINTS" id="PR00080">
    <property type="entry name" value="SDRFAMILY"/>
</dbReference>
<dbReference type="PANTHER" id="PTHR42898">
    <property type="entry name" value="TROPINONE REDUCTASE"/>
    <property type="match status" value="1"/>
</dbReference>
<dbReference type="Pfam" id="PF13561">
    <property type="entry name" value="adh_short_C2"/>
    <property type="match status" value="1"/>
</dbReference>
<dbReference type="PRINTS" id="PR00081">
    <property type="entry name" value="GDHRDH"/>
</dbReference>
<dbReference type="InterPro" id="IPR002347">
    <property type="entry name" value="SDR_fam"/>
</dbReference>
<evidence type="ECO:0000256" key="2">
    <source>
        <dbReference type="ARBA" id="ARBA00023002"/>
    </source>
</evidence>
<dbReference type="OrthoDB" id="417891at2759"/>
<reference evidence="4 5" key="1">
    <citation type="submission" date="2019-04" db="EMBL/GenBank/DDBJ databases">
        <title>An improved genome assembly and genetic linkage map for asparagus bean, Vigna unguiculata ssp. sesquipedialis.</title>
        <authorList>
            <person name="Xia Q."/>
            <person name="Zhang R."/>
            <person name="Dong Y."/>
        </authorList>
    </citation>
    <scope>NUCLEOTIDE SEQUENCE [LARGE SCALE GENOMIC DNA]</scope>
    <source>
        <tissue evidence="4">Leaf</tissue>
    </source>
</reference>
<dbReference type="SUPFAM" id="SSF51735">
    <property type="entry name" value="NAD(P)-binding Rossmann-fold domains"/>
    <property type="match status" value="1"/>
</dbReference>
<keyword evidence="2" id="KW-0560">Oxidoreductase</keyword>
<sequence>MGETNNGSKSSRWSLQGMTALVTGGSKGIGYAIVEELAQLGATVHTCARNEAELSESLNKWTTKGYRVTGSVCDVASRLEREELIARVSSQFNGKLNILVNNVGTNIPKQTLDFTAEDFAFLMNTNLESCFHLSQLAHPLLKASEAASIIFMSSVSGLVATNIVSVIYSATKGAINQVTKNLACEWARDNIRTNCVAPGPIRTPLGEKVFKEEKVRHGLISGIPLGRIGEAEEVSSLVAFLCLPAASYITGQTIYVDGGFTVNGLHVF</sequence>
<name>A0A4D6LIQ1_VIGUN</name>
<dbReference type="PANTHER" id="PTHR42898:SF79">
    <property type="entry name" value="NAD(P)-BINDING ROSSMANN-FOLD PROTEIN"/>
    <property type="match status" value="1"/>
</dbReference>
<comment type="similarity">
    <text evidence="3">Belongs to the short-chain dehydrogenases/reductases (SDR) family. SDR65C subfamily.</text>
</comment>